<dbReference type="PANTHER" id="PTHR35901">
    <property type="entry name" value="RIBONUCLEASE VAPC3"/>
    <property type="match status" value="1"/>
</dbReference>
<organism evidence="8 9">
    <name type="scientific">Gandjariella thermophila</name>
    <dbReference type="NCBI Taxonomy" id="1931992"/>
    <lineage>
        <taxon>Bacteria</taxon>
        <taxon>Bacillati</taxon>
        <taxon>Actinomycetota</taxon>
        <taxon>Actinomycetes</taxon>
        <taxon>Pseudonocardiales</taxon>
        <taxon>Pseudonocardiaceae</taxon>
        <taxon>Gandjariella</taxon>
    </lineage>
</organism>
<feature type="domain" description="PIN" evidence="7">
    <location>
        <begin position="5"/>
        <end position="123"/>
    </location>
</feature>
<dbReference type="PANTHER" id="PTHR35901:SF1">
    <property type="entry name" value="EXONUCLEASE VAPC9"/>
    <property type="match status" value="1"/>
</dbReference>
<comment type="function">
    <text evidence="6">Toxic component of a toxin-antitoxin (TA) system. An RNase.</text>
</comment>
<proteinExistence type="inferred from homology"/>
<evidence type="ECO:0000259" key="7">
    <source>
        <dbReference type="Pfam" id="PF01850"/>
    </source>
</evidence>
<name>A0A4D4JC52_9PSEU</name>
<dbReference type="InterPro" id="IPR044153">
    <property type="entry name" value="PIN_Pae0151-like"/>
</dbReference>
<dbReference type="GO" id="GO:0090729">
    <property type="term" value="F:toxin activity"/>
    <property type="evidence" value="ECO:0007669"/>
    <property type="project" value="UniProtKB-KW"/>
</dbReference>
<dbReference type="EMBL" id="BJFL01000014">
    <property type="protein sequence ID" value="GDY31443.1"/>
    <property type="molecule type" value="Genomic_DNA"/>
</dbReference>
<evidence type="ECO:0000256" key="5">
    <source>
        <dbReference type="ARBA" id="ARBA00022842"/>
    </source>
</evidence>
<dbReference type="GO" id="GO:0000287">
    <property type="term" value="F:magnesium ion binding"/>
    <property type="evidence" value="ECO:0007669"/>
    <property type="project" value="UniProtKB-UniRule"/>
</dbReference>
<keyword evidence="1 6" id="KW-1277">Toxin-antitoxin system</keyword>
<dbReference type="GO" id="GO:0016787">
    <property type="term" value="F:hydrolase activity"/>
    <property type="evidence" value="ECO:0007669"/>
    <property type="project" value="UniProtKB-KW"/>
</dbReference>
<dbReference type="InterPro" id="IPR051619">
    <property type="entry name" value="TypeII_TA_RNase_PINc/VapC"/>
</dbReference>
<dbReference type="Pfam" id="PF01850">
    <property type="entry name" value="PIN"/>
    <property type="match status" value="1"/>
</dbReference>
<gene>
    <name evidence="8" type="primary">vapC1</name>
    <name evidence="6" type="synonym">vapC</name>
    <name evidence="8" type="ORF">GTS_30760</name>
</gene>
<dbReference type="EC" id="3.1.-.-" evidence="6"/>
<keyword evidence="2 6" id="KW-0540">Nuclease</keyword>
<dbReference type="InterPro" id="IPR029060">
    <property type="entry name" value="PIN-like_dom_sf"/>
</dbReference>
<reference evidence="9" key="1">
    <citation type="submission" date="2019-04" db="EMBL/GenBank/DDBJ databases">
        <title>Draft genome sequence of Pseudonocardiaceae bacterium SL3-2-4.</title>
        <authorList>
            <person name="Ningsih F."/>
            <person name="Yokota A."/>
            <person name="Sakai Y."/>
            <person name="Nanatani K."/>
            <person name="Yabe S."/>
            <person name="Oetari A."/>
            <person name="Sjamsuridzal W."/>
        </authorList>
    </citation>
    <scope>NUCLEOTIDE SEQUENCE [LARGE SCALE GENOMIC DNA]</scope>
    <source>
        <strain evidence="9">SL3-2-4</strain>
    </source>
</reference>
<evidence type="ECO:0000313" key="8">
    <source>
        <dbReference type="EMBL" id="GDY31443.1"/>
    </source>
</evidence>
<evidence type="ECO:0000256" key="3">
    <source>
        <dbReference type="ARBA" id="ARBA00022723"/>
    </source>
</evidence>
<keyword evidence="3 6" id="KW-0479">Metal-binding</keyword>
<dbReference type="GO" id="GO:0004540">
    <property type="term" value="F:RNA nuclease activity"/>
    <property type="evidence" value="ECO:0007669"/>
    <property type="project" value="InterPro"/>
</dbReference>
<dbReference type="InterPro" id="IPR002716">
    <property type="entry name" value="PIN_dom"/>
</dbReference>
<feature type="binding site" evidence="6">
    <location>
        <position position="7"/>
    </location>
    <ligand>
        <name>Mg(2+)</name>
        <dbReference type="ChEBI" id="CHEBI:18420"/>
    </ligand>
</feature>
<dbReference type="HAMAP" id="MF_00265">
    <property type="entry name" value="VapC_Nob1"/>
    <property type="match status" value="1"/>
</dbReference>
<dbReference type="AlphaFoldDB" id="A0A4D4JC52"/>
<protein>
    <recommendedName>
        <fullName evidence="6">Ribonuclease VapC</fullName>
        <shortName evidence="6">RNase VapC</shortName>
        <ecNumber evidence="6">3.1.-.-</ecNumber>
    </recommendedName>
    <alternativeName>
        <fullName evidence="6">Toxin VapC</fullName>
    </alternativeName>
</protein>
<keyword evidence="9" id="KW-1185">Reference proteome</keyword>
<comment type="cofactor">
    <cofactor evidence="6">
        <name>Mg(2+)</name>
        <dbReference type="ChEBI" id="CHEBI:18420"/>
    </cofactor>
</comment>
<accession>A0A4D4JC52</accession>
<sequence length="133" mass="14100">MSELVLDSSALVFALTGMMPEASSLRTRISAVTCHAPHLIDAEVGNVLRRQELAKEITPAVAATALRALPHLVDQRYAHTGPLAEAAWKLRGAVTFYDGLYVALAITLGVPLVTADARLSKAPSLPCEVELVG</sequence>
<comment type="caution">
    <text evidence="8">The sequence shown here is derived from an EMBL/GenBank/DDBJ whole genome shotgun (WGS) entry which is preliminary data.</text>
</comment>
<comment type="similarity">
    <text evidence="6">Belongs to the PINc/VapC protein family.</text>
</comment>
<feature type="binding site" evidence="6">
    <location>
        <position position="98"/>
    </location>
    <ligand>
        <name>Mg(2+)</name>
        <dbReference type="ChEBI" id="CHEBI:18420"/>
    </ligand>
</feature>
<dbReference type="Gene3D" id="3.40.50.1010">
    <property type="entry name" value="5'-nuclease"/>
    <property type="match status" value="1"/>
</dbReference>
<dbReference type="Proteomes" id="UP000298860">
    <property type="component" value="Unassembled WGS sequence"/>
</dbReference>
<evidence type="ECO:0000256" key="6">
    <source>
        <dbReference type="HAMAP-Rule" id="MF_00265"/>
    </source>
</evidence>
<evidence type="ECO:0000256" key="2">
    <source>
        <dbReference type="ARBA" id="ARBA00022722"/>
    </source>
</evidence>
<dbReference type="RefSeq" id="WP_137814522.1">
    <property type="nucleotide sequence ID" value="NZ_BJFL01000014.1"/>
</dbReference>
<evidence type="ECO:0000256" key="1">
    <source>
        <dbReference type="ARBA" id="ARBA00022649"/>
    </source>
</evidence>
<dbReference type="CDD" id="cd09873">
    <property type="entry name" value="PIN_Pae0151-like"/>
    <property type="match status" value="1"/>
</dbReference>
<keyword evidence="4 6" id="KW-0378">Hydrolase</keyword>
<dbReference type="SUPFAM" id="SSF88723">
    <property type="entry name" value="PIN domain-like"/>
    <property type="match status" value="1"/>
</dbReference>
<keyword evidence="6" id="KW-0800">Toxin</keyword>
<keyword evidence="5 6" id="KW-0460">Magnesium</keyword>
<dbReference type="InterPro" id="IPR022907">
    <property type="entry name" value="VapC_family"/>
</dbReference>
<dbReference type="OrthoDB" id="4377304at2"/>
<evidence type="ECO:0000256" key="4">
    <source>
        <dbReference type="ARBA" id="ARBA00022801"/>
    </source>
</evidence>
<evidence type="ECO:0000313" key="9">
    <source>
        <dbReference type="Proteomes" id="UP000298860"/>
    </source>
</evidence>